<organism evidence="1">
    <name type="scientific">Rosellinia necatrix</name>
    <name type="common">White root-rot fungus</name>
    <dbReference type="NCBI Taxonomy" id="77044"/>
    <lineage>
        <taxon>Eukaryota</taxon>
        <taxon>Fungi</taxon>
        <taxon>Dikarya</taxon>
        <taxon>Ascomycota</taxon>
        <taxon>Pezizomycotina</taxon>
        <taxon>Sordariomycetes</taxon>
        <taxon>Xylariomycetidae</taxon>
        <taxon>Xylariales</taxon>
        <taxon>Xylariaceae</taxon>
        <taxon>Rosellinia</taxon>
    </lineage>
</organism>
<keyword evidence="2" id="KW-1185">Reference proteome</keyword>
<protein>
    <submittedName>
        <fullName evidence="1">Uncharacterized protein</fullName>
    </submittedName>
</protein>
<dbReference type="Proteomes" id="UP000054516">
    <property type="component" value="Unassembled WGS sequence"/>
</dbReference>
<dbReference type="OrthoDB" id="4758061at2759"/>
<dbReference type="AlphaFoldDB" id="A0A1W2TGW5"/>
<accession>A0A1W2TGW5</accession>
<dbReference type="EMBL" id="DF977472">
    <property type="protein sequence ID" value="GAP87351.1"/>
    <property type="molecule type" value="Genomic_DNA"/>
</dbReference>
<evidence type="ECO:0000313" key="1">
    <source>
        <dbReference type="EMBL" id="GAP87351.1"/>
    </source>
</evidence>
<gene>
    <name evidence="1" type="ORF">SAMD00023353_2700600</name>
</gene>
<name>A0A1W2TGW5_ROSNE</name>
<evidence type="ECO:0000313" key="2">
    <source>
        <dbReference type="Proteomes" id="UP000054516"/>
    </source>
</evidence>
<proteinExistence type="predicted"/>
<sequence>MSVVSEYVYEISYNFMAPCMMKISFSNPRGELTIDSKITHVNDNCKCRKNEDPIQDRLNDMILSEHILKSWPPNHSPPFHHYAMTFIHLKIGKDSFVSRDFRLPWDAEKKVWIHTNSPSEPN</sequence>
<reference evidence="1" key="1">
    <citation type="submission" date="2016-03" db="EMBL/GenBank/DDBJ databases">
        <title>Draft genome sequence of Rosellinia necatrix.</title>
        <authorList>
            <person name="Kanematsu S."/>
        </authorList>
    </citation>
    <scope>NUCLEOTIDE SEQUENCE [LARGE SCALE GENOMIC DNA]</scope>
    <source>
        <strain evidence="1">W97</strain>
    </source>
</reference>